<dbReference type="EMBL" id="KQ965765">
    <property type="protein sequence ID" value="KXS14924.1"/>
    <property type="molecule type" value="Genomic_DNA"/>
</dbReference>
<sequence length="426" mass="46107">MPPLQKAPLHPLNSHIPWLLIPIVAFVVTLDPIRTAIARDATWEPVFLTRYGSLPENYTLGTEGCVRDLRASGCEDIEVHDRSGKAFMACGVPEARMKWFPAITVPGTREPSRGGLPEDGVYTYDLSSGSLTHLTPVNIPLPGHLRLHGLSLVDDPSDTSAVFIHLVNHAPSGSCLEMFRHTLGGATMEWNGRVCDPHIHTPNDVASVSPTSFYVTNDHYFRASTIVGEVLRLFLGDTGNAMYPSWMRRWEDGMGSLKMTDVVFCELGKNPQCRTAASSIIRANGILLSPDGKTVLVDSSRSGTVLFFDRNETTNELRQAGGLALGAACDNLSYDKSSGSYYVAVFPKMGALHQHFLDPLVASNNAPSGVVRFTLNPSGGFSSRLVYYDSGKLSGDVTVAVSSRKHGKSLLGSVMSNGFVVCNPVL</sequence>
<dbReference type="Gene3D" id="2.120.10.30">
    <property type="entry name" value="TolB, C-terminal domain"/>
    <property type="match status" value="1"/>
</dbReference>
<organism evidence="1 2">
    <name type="scientific">Gonapodya prolifera (strain JEL478)</name>
    <name type="common">Monoblepharis prolifera</name>
    <dbReference type="NCBI Taxonomy" id="1344416"/>
    <lineage>
        <taxon>Eukaryota</taxon>
        <taxon>Fungi</taxon>
        <taxon>Fungi incertae sedis</taxon>
        <taxon>Chytridiomycota</taxon>
        <taxon>Chytridiomycota incertae sedis</taxon>
        <taxon>Monoblepharidomycetes</taxon>
        <taxon>Monoblepharidales</taxon>
        <taxon>Gonapodyaceae</taxon>
        <taxon>Gonapodya</taxon>
    </lineage>
</organism>
<dbReference type="PANTHER" id="PTHR11799">
    <property type="entry name" value="PARAOXONASE"/>
    <property type="match status" value="1"/>
</dbReference>
<accession>A0A139AEA6</accession>
<dbReference type="Proteomes" id="UP000070544">
    <property type="component" value="Unassembled WGS sequence"/>
</dbReference>
<dbReference type="PANTHER" id="PTHR11799:SF12">
    <property type="entry name" value="PARAOXONASE-RELATED"/>
    <property type="match status" value="1"/>
</dbReference>
<dbReference type="InterPro" id="IPR051288">
    <property type="entry name" value="Serum_paraoxonase/arylesterase"/>
</dbReference>
<name>A0A139AEA6_GONPJ</name>
<gene>
    <name evidence="1" type="ORF">M427DRAFT_135392</name>
</gene>
<dbReference type="AlphaFoldDB" id="A0A139AEA6"/>
<proteinExistence type="predicted"/>
<dbReference type="InterPro" id="IPR011042">
    <property type="entry name" value="6-blade_b-propeller_TolB-like"/>
</dbReference>
<reference evidence="1 2" key="1">
    <citation type="journal article" date="2015" name="Genome Biol. Evol.">
        <title>Phylogenomic analyses indicate that early fungi evolved digesting cell walls of algal ancestors of land plants.</title>
        <authorList>
            <person name="Chang Y."/>
            <person name="Wang S."/>
            <person name="Sekimoto S."/>
            <person name="Aerts A.L."/>
            <person name="Choi C."/>
            <person name="Clum A."/>
            <person name="LaButti K.M."/>
            <person name="Lindquist E.A."/>
            <person name="Yee Ngan C."/>
            <person name="Ohm R.A."/>
            <person name="Salamov A.A."/>
            <person name="Grigoriev I.V."/>
            <person name="Spatafora J.W."/>
            <person name="Berbee M.L."/>
        </authorList>
    </citation>
    <scope>NUCLEOTIDE SEQUENCE [LARGE SCALE GENOMIC DNA]</scope>
    <source>
        <strain evidence="1 2">JEL478</strain>
    </source>
</reference>
<evidence type="ECO:0000313" key="1">
    <source>
        <dbReference type="EMBL" id="KXS14924.1"/>
    </source>
</evidence>
<evidence type="ECO:0000313" key="2">
    <source>
        <dbReference type="Proteomes" id="UP000070544"/>
    </source>
</evidence>
<dbReference type="OMA" id="CEDMWLH"/>
<keyword evidence="2" id="KW-1185">Reference proteome</keyword>
<dbReference type="SUPFAM" id="SSF63829">
    <property type="entry name" value="Calcium-dependent phosphotriesterase"/>
    <property type="match status" value="1"/>
</dbReference>
<protein>
    <submittedName>
        <fullName evidence="1">Calcium-dependent phosphotriesterase</fullName>
    </submittedName>
</protein>
<dbReference type="OrthoDB" id="5307922at2759"/>